<keyword evidence="4" id="KW-1185">Reference proteome</keyword>
<dbReference type="STRING" id="83219.PM02_02710"/>
<dbReference type="RefSeq" id="WP_037904934.1">
    <property type="nucleotide sequence ID" value="NZ_JEMU01000002.1"/>
</dbReference>
<sequence length="226" mass="24328">MHKPIALVALILSVSQYTAAMADPLRILVMGDSFMTSNGSAGSAVPSLLRRDLQANVQSRAVTGARFVYRLPITGALGMNITKQYRPGPWDFVVMNGGGNDLWMGCGCTRCRKRLNRLISPDGRRGEIPSAVSKARKSGAQVIYVGYLRSPGLGSPIEHCRKVGDALEARINVMAKQDAGVSFVSLADMVPHGDRSFHAADMIHPSPKGSAAATRRIAQTIRNIQK</sequence>
<comment type="caution">
    <text evidence="3">The sequence shown here is derived from an EMBL/GenBank/DDBJ whole genome shotgun (WGS) entry which is preliminary data.</text>
</comment>
<dbReference type="Proteomes" id="UP000027337">
    <property type="component" value="Unassembled WGS sequence"/>
</dbReference>
<dbReference type="AlphaFoldDB" id="A0A061SX38"/>
<feature type="chain" id="PRO_5001606846" evidence="1">
    <location>
        <begin position="23"/>
        <end position="226"/>
    </location>
</feature>
<dbReference type="InterPro" id="IPR036514">
    <property type="entry name" value="SGNH_hydro_sf"/>
</dbReference>
<keyword evidence="1" id="KW-0732">Signal</keyword>
<dbReference type="GO" id="GO:0016788">
    <property type="term" value="F:hydrolase activity, acting on ester bonds"/>
    <property type="evidence" value="ECO:0007669"/>
    <property type="project" value="UniProtKB-ARBA"/>
</dbReference>
<proteinExistence type="predicted"/>
<gene>
    <name evidence="3" type="ORF">PM02_02710</name>
</gene>
<evidence type="ECO:0000313" key="3">
    <source>
        <dbReference type="EMBL" id="KAJ04375.1"/>
    </source>
</evidence>
<evidence type="ECO:0000256" key="1">
    <source>
        <dbReference type="SAM" id="SignalP"/>
    </source>
</evidence>
<evidence type="ECO:0000313" key="4">
    <source>
        <dbReference type="Proteomes" id="UP000027337"/>
    </source>
</evidence>
<evidence type="ECO:0000259" key="2">
    <source>
        <dbReference type="Pfam" id="PF13472"/>
    </source>
</evidence>
<name>A0A061SX38_9RHOB</name>
<dbReference type="SUPFAM" id="SSF52266">
    <property type="entry name" value="SGNH hydrolase"/>
    <property type="match status" value="1"/>
</dbReference>
<feature type="domain" description="SGNH hydrolase-type esterase" evidence="2">
    <location>
        <begin position="30"/>
        <end position="211"/>
    </location>
</feature>
<protein>
    <submittedName>
        <fullName evidence="3">GDSL family lipase</fullName>
    </submittedName>
</protein>
<dbReference type="Gene3D" id="3.40.50.1110">
    <property type="entry name" value="SGNH hydrolase"/>
    <property type="match status" value="1"/>
</dbReference>
<feature type="signal peptide" evidence="1">
    <location>
        <begin position="1"/>
        <end position="22"/>
    </location>
</feature>
<accession>A0A061SX38</accession>
<dbReference type="CDD" id="cd00229">
    <property type="entry name" value="SGNH_hydrolase"/>
    <property type="match status" value="1"/>
</dbReference>
<dbReference type="InterPro" id="IPR013830">
    <property type="entry name" value="SGNH_hydro"/>
</dbReference>
<dbReference type="eggNOG" id="COG2755">
    <property type="taxonomic scope" value="Bacteria"/>
</dbReference>
<organism evidence="3 4">
    <name type="scientific">Sulfitobacter mediterraneus</name>
    <dbReference type="NCBI Taxonomy" id="83219"/>
    <lineage>
        <taxon>Bacteria</taxon>
        <taxon>Pseudomonadati</taxon>
        <taxon>Pseudomonadota</taxon>
        <taxon>Alphaproteobacteria</taxon>
        <taxon>Rhodobacterales</taxon>
        <taxon>Roseobacteraceae</taxon>
        <taxon>Sulfitobacter</taxon>
    </lineage>
</organism>
<dbReference type="Pfam" id="PF13472">
    <property type="entry name" value="Lipase_GDSL_2"/>
    <property type="match status" value="1"/>
</dbReference>
<reference evidence="3 4" key="1">
    <citation type="journal article" date="2014" name="Genome Announc.">
        <title>Draft Genome Sequences of Two Isolates of the Roseobacter Group, Sulfitobacter sp. Strains 3SOLIMAR09 and 1FIGIMAR09, from Harbors of Mallorca Island (Mediterranean Sea).</title>
        <authorList>
            <person name="Mas-Llado M."/>
            <person name="Pina-Villalonga J.M."/>
            <person name="Brunet-Galmes I."/>
            <person name="Nogales B."/>
            <person name="Bosch R."/>
        </authorList>
    </citation>
    <scope>NUCLEOTIDE SEQUENCE [LARGE SCALE GENOMIC DNA]</scope>
    <source>
        <strain evidence="3 4">1FIGIMAR09</strain>
    </source>
</reference>
<dbReference type="EMBL" id="JEMU01000002">
    <property type="protein sequence ID" value="KAJ04375.1"/>
    <property type="molecule type" value="Genomic_DNA"/>
</dbReference>